<name>A0ABV9RZU2_9PSEU</name>
<evidence type="ECO:0000259" key="2">
    <source>
        <dbReference type="Pfam" id="PF08327"/>
    </source>
</evidence>
<keyword evidence="4" id="KW-1185">Reference proteome</keyword>
<evidence type="ECO:0000313" key="4">
    <source>
        <dbReference type="Proteomes" id="UP001595859"/>
    </source>
</evidence>
<evidence type="ECO:0000256" key="1">
    <source>
        <dbReference type="ARBA" id="ARBA00006817"/>
    </source>
</evidence>
<comment type="similarity">
    <text evidence="1">Belongs to the AHA1 family.</text>
</comment>
<reference evidence="4" key="1">
    <citation type="journal article" date="2019" name="Int. J. Syst. Evol. Microbiol.">
        <title>The Global Catalogue of Microorganisms (GCM) 10K type strain sequencing project: providing services to taxonomists for standard genome sequencing and annotation.</title>
        <authorList>
            <consortium name="The Broad Institute Genomics Platform"/>
            <consortium name="The Broad Institute Genome Sequencing Center for Infectious Disease"/>
            <person name="Wu L."/>
            <person name="Ma J."/>
        </authorList>
    </citation>
    <scope>NUCLEOTIDE SEQUENCE [LARGE SCALE GENOMIC DNA]</scope>
    <source>
        <strain evidence="4">ZS-22-S1</strain>
    </source>
</reference>
<protein>
    <submittedName>
        <fullName evidence="3">SRPBCC family protein</fullName>
    </submittedName>
</protein>
<dbReference type="CDD" id="cd08895">
    <property type="entry name" value="SRPBCC_CalC_Aha1-like_2"/>
    <property type="match status" value="1"/>
</dbReference>
<dbReference type="Proteomes" id="UP001595859">
    <property type="component" value="Unassembled WGS sequence"/>
</dbReference>
<feature type="domain" description="Activator of Hsp90 ATPase homologue 1/2-like C-terminal" evidence="2">
    <location>
        <begin position="13"/>
        <end position="151"/>
    </location>
</feature>
<dbReference type="Gene3D" id="3.30.530.20">
    <property type="match status" value="1"/>
</dbReference>
<comment type="caution">
    <text evidence="3">The sequence shown here is derived from an EMBL/GenBank/DDBJ whole genome shotgun (WGS) entry which is preliminary data.</text>
</comment>
<dbReference type="InterPro" id="IPR013538">
    <property type="entry name" value="ASHA1/2-like_C"/>
</dbReference>
<dbReference type="RefSeq" id="WP_378054874.1">
    <property type="nucleotide sequence ID" value="NZ_JBHSIS010000002.1"/>
</dbReference>
<proteinExistence type="inferred from homology"/>
<dbReference type="Pfam" id="PF08327">
    <property type="entry name" value="AHSA1"/>
    <property type="match status" value="1"/>
</dbReference>
<dbReference type="InterPro" id="IPR023393">
    <property type="entry name" value="START-like_dom_sf"/>
</dbReference>
<sequence length="154" mass="16193">MPRTDTGARVIPAPPERVYAALVDPDALTAWLPPDGMTGRFDRFDARPGGSYRLILTYADAGSPGKATPDSDVVEARFVDIVPGARVVQAVEFVSDDPAYAGTMTMTWEVTALGTGTHVEIRADDVPDGISAEDHAAGLASSLANLAAYLETDS</sequence>
<evidence type="ECO:0000313" key="3">
    <source>
        <dbReference type="EMBL" id="MFC4852924.1"/>
    </source>
</evidence>
<organism evidence="3 4">
    <name type="scientific">Actinophytocola glycyrrhizae</name>
    <dbReference type="NCBI Taxonomy" id="2044873"/>
    <lineage>
        <taxon>Bacteria</taxon>
        <taxon>Bacillati</taxon>
        <taxon>Actinomycetota</taxon>
        <taxon>Actinomycetes</taxon>
        <taxon>Pseudonocardiales</taxon>
        <taxon>Pseudonocardiaceae</taxon>
    </lineage>
</organism>
<accession>A0ABV9RZU2</accession>
<dbReference type="SUPFAM" id="SSF55961">
    <property type="entry name" value="Bet v1-like"/>
    <property type="match status" value="1"/>
</dbReference>
<gene>
    <name evidence="3" type="ORF">ACFPCV_05360</name>
</gene>
<dbReference type="EMBL" id="JBHSIS010000002">
    <property type="protein sequence ID" value="MFC4852924.1"/>
    <property type="molecule type" value="Genomic_DNA"/>
</dbReference>